<dbReference type="EMBL" id="JACYFG010000021">
    <property type="protein sequence ID" value="MBD5779866.1"/>
    <property type="molecule type" value="Genomic_DNA"/>
</dbReference>
<proteinExistence type="predicted"/>
<dbReference type="GO" id="GO:0003729">
    <property type="term" value="F:mRNA binding"/>
    <property type="evidence" value="ECO:0007669"/>
    <property type="project" value="InterPro"/>
</dbReference>
<dbReference type="RefSeq" id="WP_191616995.1">
    <property type="nucleotide sequence ID" value="NZ_JACYFG010000020.1"/>
</dbReference>
<accession>A0A927IH62</accession>
<organism evidence="2 4">
    <name type="scientific">Pelagicoccus enzymogenes</name>
    <dbReference type="NCBI Taxonomy" id="2773457"/>
    <lineage>
        <taxon>Bacteria</taxon>
        <taxon>Pseudomonadati</taxon>
        <taxon>Verrucomicrobiota</taxon>
        <taxon>Opitutia</taxon>
        <taxon>Puniceicoccales</taxon>
        <taxon>Pelagicoccaceae</taxon>
        <taxon>Pelagicoccus</taxon>
    </lineage>
</organism>
<dbReference type="EMBL" id="JACYFG010000020">
    <property type="protein sequence ID" value="MBD5779863.1"/>
    <property type="molecule type" value="Genomic_DNA"/>
</dbReference>
<evidence type="ECO:0000313" key="4">
    <source>
        <dbReference type="Proteomes" id="UP000622317"/>
    </source>
</evidence>
<evidence type="ECO:0000313" key="1">
    <source>
        <dbReference type="EMBL" id="MBD5779863.1"/>
    </source>
</evidence>
<sequence>MNRKQRLTLEKVRERPERSDLPWKDIENMLSALGAEISEGSGSRVRVYLNGVRAVFHRPHPQKETDKGAVKSVRRFLEAAGE</sequence>
<comment type="caution">
    <text evidence="2">The sequence shown here is derived from an EMBL/GenBank/DDBJ whole genome shotgun (WGS) entry which is preliminary data.</text>
</comment>
<protein>
    <submittedName>
        <fullName evidence="2">Type II toxin-antitoxin system HicA family toxin</fullName>
    </submittedName>
</protein>
<dbReference type="EMBL" id="JACYFG010000029">
    <property type="protein sequence ID" value="MBD5779987.1"/>
    <property type="molecule type" value="Genomic_DNA"/>
</dbReference>
<dbReference type="Pfam" id="PF07927">
    <property type="entry name" value="HicA_toxin"/>
    <property type="match status" value="1"/>
</dbReference>
<dbReference type="AlphaFoldDB" id="A0A927IH62"/>
<dbReference type="Proteomes" id="UP000622317">
    <property type="component" value="Unassembled WGS sequence"/>
</dbReference>
<evidence type="ECO:0000313" key="2">
    <source>
        <dbReference type="EMBL" id="MBD5779866.1"/>
    </source>
</evidence>
<name>A0A927IH62_9BACT</name>
<gene>
    <name evidence="1" type="ORF">IEN85_10215</name>
    <name evidence="2" type="ORF">IEN85_10230</name>
    <name evidence="3" type="ORF">IEN85_10850</name>
</gene>
<evidence type="ECO:0000313" key="3">
    <source>
        <dbReference type="EMBL" id="MBD5779987.1"/>
    </source>
</evidence>
<reference evidence="2" key="1">
    <citation type="submission" date="2020-09" db="EMBL/GenBank/DDBJ databases">
        <title>Pelagicoccus enzymogenes sp. nov. with an EPS production, isolated from marine sediment.</title>
        <authorList>
            <person name="Feng X."/>
        </authorList>
    </citation>
    <scope>NUCLEOTIDE SEQUENCE</scope>
    <source>
        <strain evidence="2">NFK12</strain>
    </source>
</reference>
<keyword evidence="4" id="KW-1185">Reference proteome</keyword>
<dbReference type="InterPro" id="IPR012933">
    <property type="entry name" value="HicA_mRNA_interferase"/>
</dbReference>